<dbReference type="SUPFAM" id="SSF109640">
    <property type="entry name" value="KRAB domain (Kruppel-associated box)"/>
    <property type="match status" value="1"/>
</dbReference>
<dbReference type="Proteomes" id="UP000694923">
    <property type="component" value="Unplaced"/>
</dbReference>
<dbReference type="SMART" id="SM00355">
    <property type="entry name" value="ZnF_C2H2"/>
    <property type="match status" value="2"/>
</dbReference>
<accession>A0ABM0SBM9</accession>
<evidence type="ECO:0000259" key="7">
    <source>
        <dbReference type="PROSITE" id="PS50805"/>
    </source>
</evidence>
<organism evidence="8 9">
    <name type="scientific">Galeopterus variegatus</name>
    <name type="common">Malayan flying lemur</name>
    <name type="synonym">Cynocephalus variegatus</name>
    <dbReference type="NCBI Taxonomy" id="482537"/>
    <lineage>
        <taxon>Eukaryota</taxon>
        <taxon>Metazoa</taxon>
        <taxon>Chordata</taxon>
        <taxon>Craniata</taxon>
        <taxon>Vertebrata</taxon>
        <taxon>Euteleostomi</taxon>
        <taxon>Mammalia</taxon>
        <taxon>Eutheria</taxon>
        <taxon>Euarchontoglires</taxon>
        <taxon>Dermoptera</taxon>
        <taxon>Cynocephalidae</taxon>
        <taxon>Galeopterus</taxon>
    </lineage>
</organism>
<gene>
    <name evidence="9" type="primary">LOC103607553</name>
</gene>
<dbReference type="Gene3D" id="6.10.140.140">
    <property type="match status" value="1"/>
</dbReference>
<keyword evidence="8" id="KW-1185">Reference proteome</keyword>
<proteinExistence type="predicted"/>
<sequence length="310" mass="35852">MPQTLPPPPPPAAPQISRSSGLCVPETMLPECTKGLQEQEKMKKSPELVSFEDVAVDFTWEEWQDLNDAQRTLYRDVMLETYNNLVSLNVQINDLMRRNQESHGRCLQQVVIRNRNTAEERVALGKSFYLNSYVLNLIINNGNYSGKGHEKFYICENALLPREPDEVPAVLKPDNHHITGELPRHDHLSHHRNIQTGKQLLEYSGKGKPSDTEPIIFTCKKIHMDETTYKYNKYRKGCGKSTVTAQEINQIEKKTFRCGICGKMFYKKSEFTKHQIMHTGEKQYKYTECEKSCIKELYLTSHQRAPTQEK</sequence>
<dbReference type="InterPro" id="IPR036236">
    <property type="entry name" value="Znf_C2H2_sf"/>
</dbReference>
<dbReference type="Pfam" id="PF01352">
    <property type="entry name" value="KRAB"/>
    <property type="match status" value="1"/>
</dbReference>
<evidence type="ECO:0000256" key="4">
    <source>
        <dbReference type="ARBA" id="ARBA00022833"/>
    </source>
</evidence>
<keyword evidence="1" id="KW-0479">Metal-binding</keyword>
<evidence type="ECO:0000259" key="6">
    <source>
        <dbReference type="PROSITE" id="PS50157"/>
    </source>
</evidence>
<dbReference type="RefSeq" id="XP_008590270.1">
    <property type="nucleotide sequence ID" value="XM_008592048.1"/>
</dbReference>
<dbReference type="InterPro" id="IPR013087">
    <property type="entry name" value="Znf_C2H2_type"/>
</dbReference>
<dbReference type="SMART" id="SM00349">
    <property type="entry name" value="KRAB"/>
    <property type="match status" value="1"/>
</dbReference>
<dbReference type="InterPro" id="IPR036051">
    <property type="entry name" value="KRAB_dom_sf"/>
</dbReference>
<keyword evidence="3 5" id="KW-0863">Zinc-finger</keyword>
<dbReference type="PANTHER" id="PTHR23232">
    <property type="entry name" value="KRAB DOMAIN C2H2 ZINC FINGER"/>
    <property type="match status" value="1"/>
</dbReference>
<dbReference type="SUPFAM" id="SSF57667">
    <property type="entry name" value="beta-beta-alpha zinc fingers"/>
    <property type="match status" value="1"/>
</dbReference>
<dbReference type="PROSITE" id="PS50157">
    <property type="entry name" value="ZINC_FINGER_C2H2_2"/>
    <property type="match status" value="1"/>
</dbReference>
<keyword evidence="2" id="KW-0677">Repeat</keyword>
<dbReference type="PANTHER" id="PTHR23232:SF168">
    <property type="entry name" value="KRAB DOMAIN-CONTAINING PROTEIN"/>
    <property type="match status" value="1"/>
</dbReference>
<dbReference type="InterPro" id="IPR050169">
    <property type="entry name" value="Krueppel_C2H2_ZnF"/>
</dbReference>
<evidence type="ECO:0000313" key="8">
    <source>
        <dbReference type="Proteomes" id="UP000694923"/>
    </source>
</evidence>
<evidence type="ECO:0000256" key="1">
    <source>
        <dbReference type="ARBA" id="ARBA00022723"/>
    </source>
</evidence>
<name>A0ABM0SBM9_GALVR</name>
<dbReference type="InterPro" id="IPR001909">
    <property type="entry name" value="KRAB"/>
</dbReference>
<protein>
    <submittedName>
        <fullName evidence="9">Zinc finger protein 717-like</fullName>
    </submittedName>
</protein>
<evidence type="ECO:0000256" key="5">
    <source>
        <dbReference type="PROSITE-ProRule" id="PRU00042"/>
    </source>
</evidence>
<feature type="non-terminal residue" evidence="9">
    <location>
        <position position="310"/>
    </location>
</feature>
<keyword evidence="4" id="KW-0862">Zinc</keyword>
<evidence type="ECO:0000313" key="9">
    <source>
        <dbReference type="RefSeq" id="XP_008590270.1"/>
    </source>
</evidence>
<feature type="domain" description="KRAB" evidence="7">
    <location>
        <begin position="49"/>
        <end position="120"/>
    </location>
</feature>
<evidence type="ECO:0000256" key="2">
    <source>
        <dbReference type="ARBA" id="ARBA00022737"/>
    </source>
</evidence>
<evidence type="ECO:0000256" key="3">
    <source>
        <dbReference type="ARBA" id="ARBA00022771"/>
    </source>
</evidence>
<dbReference type="CDD" id="cd07765">
    <property type="entry name" value="KRAB_A-box"/>
    <property type="match status" value="1"/>
</dbReference>
<reference evidence="9" key="1">
    <citation type="submission" date="2025-08" db="UniProtKB">
        <authorList>
            <consortium name="RefSeq"/>
        </authorList>
    </citation>
    <scope>IDENTIFICATION</scope>
</reference>
<dbReference type="PROSITE" id="PS50805">
    <property type="entry name" value="KRAB"/>
    <property type="match status" value="1"/>
</dbReference>
<dbReference type="Gene3D" id="3.30.160.60">
    <property type="entry name" value="Classic Zinc Finger"/>
    <property type="match status" value="2"/>
</dbReference>
<feature type="domain" description="C2H2-type" evidence="6">
    <location>
        <begin position="256"/>
        <end position="283"/>
    </location>
</feature>
<dbReference type="GeneID" id="103607553"/>
<dbReference type="PROSITE" id="PS00028">
    <property type="entry name" value="ZINC_FINGER_C2H2_1"/>
    <property type="match status" value="1"/>
</dbReference>